<dbReference type="Proteomes" id="UP000886860">
    <property type="component" value="Unassembled WGS sequence"/>
</dbReference>
<organism evidence="2 3">
    <name type="scientific">Candidatus Caccovicinus merdipullorum</name>
    <dbReference type="NCBI Taxonomy" id="2840724"/>
    <lineage>
        <taxon>Bacteria</taxon>
        <taxon>Bacillati</taxon>
        <taxon>Bacillota</taxon>
        <taxon>Clostridia</taxon>
        <taxon>Eubacteriales</taxon>
        <taxon>Candidatus Caccovicinus</taxon>
    </lineage>
</organism>
<evidence type="ECO:0000313" key="3">
    <source>
        <dbReference type="Proteomes" id="UP000886860"/>
    </source>
</evidence>
<dbReference type="Pfam" id="PF04397">
    <property type="entry name" value="LytTR"/>
    <property type="match status" value="1"/>
</dbReference>
<dbReference type="InterPro" id="IPR007492">
    <property type="entry name" value="LytTR_DNA-bd_dom"/>
</dbReference>
<dbReference type="PROSITE" id="PS50930">
    <property type="entry name" value="HTH_LYTTR"/>
    <property type="match status" value="1"/>
</dbReference>
<reference evidence="2" key="2">
    <citation type="journal article" date="2021" name="PeerJ">
        <title>Extensive microbial diversity within the chicken gut microbiome revealed by metagenomics and culture.</title>
        <authorList>
            <person name="Gilroy R."/>
            <person name="Ravi A."/>
            <person name="Getino M."/>
            <person name="Pursley I."/>
            <person name="Horton D.L."/>
            <person name="Alikhan N.F."/>
            <person name="Baker D."/>
            <person name="Gharbi K."/>
            <person name="Hall N."/>
            <person name="Watson M."/>
            <person name="Adriaenssens E.M."/>
            <person name="Foster-Nyarko E."/>
            <person name="Jarju S."/>
            <person name="Secka A."/>
            <person name="Antonio M."/>
            <person name="Oren A."/>
            <person name="Chaudhuri R.R."/>
            <person name="La Ragione R."/>
            <person name="Hildebrand F."/>
            <person name="Pallen M.J."/>
        </authorList>
    </citation>
    <scope>NUCLEOTIDE SEQUENCE</scope>
    <source>
        <strain evidence="2">CHK123-3438</strain>
    </source>
</reference>
<proteinExistence type="predicted"/>
<dbReference type="InterPro" id="IPR046947">
    <property type="entry name" value="LytR-like"/>
</dbReference>
<dbReference type="PANTHER" id="PTHR37299">
    <property type="entry name" value="TRANSCRIPTIONAL REGULATOR-RELATED"/>
    <property type="match status" value="1"/>
</dbReference>
<comment type="caution">
    <text evidence="2">The sequence shown here is derived from an EMBL/GenBank/DDBJ whole genome shotgun (WGS) entry which is preliminary data.</text>
</comment>
<dbReference type="GO" id="GO:0003677">
    <property type="term" value="F:DNA binding"/>
    <property type="evidence" value="ECO:0007669"/>
    <property type="project" value="InterPro"/>
</dbReference>
<dbReference type="PANTHER" id="PTHR37299:SF1">
    <property type="entry name" value="STAGE 0 SPORULATION PROTEIN A HOMOLOG"/>
    <property type="match status" value="1"/>
</dbReference>
<sequence>MYMDKGEWNEMRVLLFCQDEGWMRYVEKGFRMCRENLEPLEIDGRKTEEEFFDSLWMKQYDIIVMHGVPRMKASWGTFFQLVEQAWRETARRKKKYMWRFGRTAIALEEREIYYIQSRKKEVSVHTACASYRISTSMKAEEARLPADRFVRIHRNCFVNLEHIKSMEGKRIMLVNGACLQTSIRRHRMVAERIQAYGKAKIYKERQRKGT</sequence>
<gene>
    <name evidence="2" type="ORF">IAB60_10585</name>
</gene>
<dbReference type="Gene3D" id="2.40.50.1020">
    <property type="entry name" value="LytTr DNA-binding domain"/>
    <property type="match status" value="1"/>
</dbReference>
<reference evidence="2" key="1">
    <citation type="submission" date="2020-10" db="EMBL/GenBank/DDBJ databases">
        <authorList>
            <person name="Gilroy R."/>
        </authorList>
    </citation>
    <scope>NUCLEOTIDE SEQUENCE</scope>
    <source>
        <strain evidence="2">CHK123-3438</strain>
    </source>
</reference>
<dbReference type="EMBL" id="DVKS01000180">
    <property type="protein sequence ID" value="HIT42517.1"/>
    <property type="molecule type" value="Genomic_DNA"/>
</dbReference>
<dbReference type="SMART" id="SM00850">
    <property type="entry name" value="LytTR"/>
    <property type="match status" value="1"/>
</dbReference>
<accession>A0A9D1GL82</accession>
<name>A0A9D1GL82_9FIRM</name>
<dbReference type="GO" id="GO:0000156">
    <property type="term" value="F:phosphorelay response regulator activity"/>
    <property type="evidence" value="ECO:0007669"/>
    <property type="project" value="InterPro"/>
</dbReference>
<evidence type="ECO:0000259" key="1">
    <source>
        <dbReference type="PROSITE" id="PS50930"/>
    </source>
</evidence>
<dbReference type="AlphaFoldDB" id="A0A9D1GL82"/>
<feature type="domain" description="HTH LytTR-type" evidence="1">
    <location>
        <begin position="110"/>
        <end position="195"/>
    </location>
</feature>
<protein>
    <submittedName>
        <fullName evidence="2">LytTR family transcriptional regulator</fullName>
    </submittedName>
</protein>
<evidence type="ECO:0000313" key="2">
    <source>
        <dbReference type="EMBL" id="HIT42517.1"/>
    </source>
</evidence>